<sequence>MTVQNQGTVIGIVVILIFVLFSFMLWIGLKMVNAWAIRMAAAKAAYDAERASDAATT</sequence>
<proteinExistence type="predicted"/>
<dbReference type="EMBL" id="PDLN01000015">
    <property type="protein sequence ID" value="RDW65292.1"/>
    <property type="molecule type" value="Genomic_DNA"/>
</dbReference>
<dbReference type="Proteomes" id="UP000256328">
    <property type="component" value="Unassembled WGS sequence"/>
</dbReference>
<evidence type="ECO:0000313" key="3">
    <source>
        <dbReference type="Proteomes" id="UP000256328"/>
    </source>
</evidence>
<organism evidence="2 3">
    <name type="scientific">Coleophoma crateriformis</name>
    <dbReference type="NCBI Taxonomy" id="565419"/>
    <lineage>
        <taxon>Eukaryota</taxon>
        <taxon>Fungi</taxon>
        <taxon>Dikarya</taxon>
        <taxon>Ascomycota</taxon>
        <taxon>Pezizomycotina</taxon>
        <taxon>Leotiomycetes</taxon>
        <taxon>Helotiales</taxon>
        <taxon>Dermateaceae</taxon>
        <taxon>Coleophoma</taxon>
    </lineage>
</organism>
<keyword evidence="1" id="KW-0812">Transmembrane</keyword>
<feature type="transmembrane region" description="Helical" evidence="1">
    <location>
        <begin position="6"/>
        <end position="29"/>
    </location>
</feature>
<name>A0A3D8QU51_9HELO</name>
<evidence type="ECO:0000313" key="2">
    <source>
        <dbReference type="EMBL" id="RDW65292.1"/>
    </source>
</evidence>
<dbReference type="AlphaFoldDB" id="A0A3D8QU51"/>
<comment type="caution">
    <text evidence="2">The sequence shown here is derived from an EMBL/GenBank/DDBJ whole genome shotgun (WGS) entry which is preliminary data.</text>
</comment>
<gene>
    <name evidence="2" type="ORF">BP5796_09984</name>
</gene>
<evidence type="ECO:0000256" key="1">
    <source>
        <dbReference type="SAM" id="Phobius"/>
    </source>
</evidence>
<protein>
    <submittedName>
        <fullName evidence="2">Uncharacterized protein</fullName>
    </submittedName>
</protein>
<keyword evidence="3" id="KW-1185">Reference proteome</keyword>
<accession>A0A3D8QU51</accession>
<keyword evidence="1" id="KW-0472">Membrane</keyword>
<keyword evidence="1" id="KW-1133">Transmembrane helix</keyword>
<reference evidence="2 3" key="1">
    <citation type="journal article" date="2018" name="IMA Fungus">
        <title>IMA Genome-F 9: Draft genome sequence of Annulohypoxylon stygium, Aspergillus mulundensis, Berkeleyomyces basicola (syn. Thielaviopsis basicola), Ceratocystis smalleyi, two Cercospora beticola strains, Coleophoma cylindrospora, Fusarium fracticaudum, Phialophora cf. hyalina, and Morchella septimelata.</title>
        <authorList>
            <person name="Wingfield B.D."/>
            <person name="Bills G.F."/>
            <person name="Dong Y."/>
            <person name="Huang W."/>
            <person name="Nel W.J."/>
            <person name="Swalarsk-Parry B.S."/>
            <person name="Vaghefi N."/>
            <person name="Wilken P.M."/>
            <person name="An Z."/>
            <person name="de Beer Z.W."/>
            <person name="De Vos L."/>
            <person name="Chen L."/>
            <person name="Duong T.A."/>
            <person name="Gao Y."/>
            <person name="Hammerbacher A."/>
            <person name="Kikkert J.R."/>
            <person name="Li Y."/>
            <person name="Li H."/>
            <person name="Li K."/>
            <person name="Li Q."/>
            <person name="Liu X."/>
            <person name="Ma X."/>
            <person name="Naidoo K."/>
            <person name="Pethybridge S.J."/>
            <person name="Sun J."/>
            <person name="Steenkamp E.T."/>
            <person name="van der Nest M.A."/>
            <person name="van Wyk S."/>
            <person name="Wingfield M.J."/>
            <person name="Xiong C."/>
            <person name="Yue Q."/>
            <person name="Zhang X."/>
        </authorList>
    </citation>
    <scope>NUCLEOTIDE SEQUENCE [LARGE SCALE GENOMIC DNA]</scope>
    <source>
        <strain evidence="2 3">BP5796</strain>
    </source>
</reference>